<feature type="domain" description="Peptidase M10 serralysin C-terminal" evidence="8">
    <location>
        <begin position="771"/>
        <end position="895"/>
    </location>
</feature>
<dbReference type="InterPro" id="IPR011049">
    <property type="entry name" value="Serralysin-like_metalloprot_C"/>
</dbReference>
<protein>
    <recommendedName>
        <fullName evidence="12">Glycoside hydrolase family 5 domain-containing protein</fullName>
    </recommendedName>
</protein>
<dbReference type="InterPro" id="IPR001547">
    <property type="entry name" value="Glyco_hydro_5"/>
</dbReference>
<dbReference type="Proteomes" id="UP000284605">
    <property type="component" value="Unassembled WGS sequence"/>
</dbReference>
<dbReference type="PANTHER" id="PTHR34142">
    <property type="entry name" value="ENDO-BETA-1,4-GLUCANASE A"/>
    <property type="match status" value="1"/>
</dbReference>
<evidence type="ECO:0000256" key="2">
    <source>
        <dbReference type="ARBA" id="ARBA00004613"/>
    </source>
</evidence>
<dbReference type="Pfam" id="PF16841">
    <property type="entry name" value="CBM60"/>
    <property type="match status" value="1"/>
</dbReference>
<proteinExistence type="predicted"/>
<dbReference type="PROSITE" id="PS00330">
    <property type="entry name" value="HEMOLYSIN_CALCIUM"/>
    <property type="match status" value="2"/>
</dbReference>
<evidence type="ECO:0000256" key="4">
    <source>
        <dbReference type="ARBA" id="ARBA00022737"/>
    </source>
</evidence>
<comment type="caution">
    <text evidence="10">The sequence shown here is derived from an EMBL/GenBank/DDBJ whole genome shotgun (WGS) entry which is preliminary data.</text>
</comment>
<dbReference type="SUPFAM" id="SSF51445">
    <property type="entry name" value="(Trans)glycosidases"/>
    <property type="match status" value="1"/>
</dbReference>
<evidence type="ECO:0000259" key="8">
    <source>
        <dbReference type="Pfam" id="PF08548"/>
    </source>
</evidence>
<dbReference type="InterPro" id="IPR018511">
    <property type="entry name" value="Hemolysin-typ_Ca-bd_CS"/>
</dbReference>
<sequence>MRRATSTRGSSSVTATITAVRPMLVPRVLLSAGIGVACAISARSLLVPCGNISDRPGESDAGAGEAAGRDAGNLCLRVGLRHCALKSTCSPRPKAAWVLLRVAGKAGGERSMTLVTLRVSADSWQGGAAFTVVADGQQIGGTFTATADHPAGLWQDVVIDIGTQFGTAGPSEIAVNFINNAAGADGDRNLYIDYITVGDNRFEAEFAAYQTGHEGLWWTQAALYSNGALVFDTTPPPVDPTPGLDLVGISFSGGESTNPPSPDDELGTHYFYPTHAELDYYLDKGLNVIRVAFLWDRIQPTPSGALSASELALLDDIVNYATSRGVKVVLDAHNRGSAYGSTIGSPELPISAFADFWSRMAQHYAANENVMFGLMGEPIMDASAWLQAANAAIAAIRAAGATQTVLVPGVDWDSALGWIVTDNAPVIGTGVVDPADNYVFEVHQYMDADGGGMQPDTVSATIGVDRIRAVTEWARANGQKLFLGEVGANSDTLATTALTNMLAYMAQNSDVWVGVTYWEAGTSYRYYFTISPVDGVDTPQMDVLESFIPVHNDILVGGTGTETLAGGLGNDLYYVNGAGNLVVEGAGQGFDIVLASVSYTLDGNAHVERLAAADAASTTALNLTGNGFDQEITGNAGANKLDGGGGADTLSGLGGNDIYYVDNVGDLVIEAAGDTGDKLMLSANYVLAAAAEIERIEVRSASGLSVVANNFVNRLTGGDGADILAAGGGDDTVLAGNGNDIAMGDAGQDTLQGEAGGDRLEGGLDNDTLDGGAGSDVLVGGAGRDKLKGGADWDLFYYTALSDSPAGTPNRDIIQDFEAGLDRIDLRLIDAVTSTSADNAFQFIGTAAFGGVAGQLRAVTSGNNTIVSADANGDGAADFELTLTGTYTLTAADFLL</sequence>
<organism evidence="10 11">
    <name type="scientific">Oleomonas cavernae</name>
    <dbReference type="NCBI Taxonomy" id="2320859"/>
    <lineage>
        <taxon>Bacteria</taxon>
        <taxon>Pseudomonadati</taxon>
        <taxon>Pseudomonadota</taxon>
        <taxon>Alphaproteobacteria</taxon>
        <taxon>Acetobacterales</taxon>
        <taxon>Acetobacteraceae</taxon>
        <taxon>Oleomonas</taxon>
    </lineage>
</organism>
<dbReference type="GO" id="GO:0009251">
    <property type="term" value="P:glucan catabolic process"/>
    <property type="evidence" value="ECO:0007669"/>
    <property type="project" value="TreeGrafter"/>
</dbReference>
<dbReference type="InterPro" id="IPR001343">
    <property type="entry name" value="Hemolysn_Ca-bd"/>
</dbReference>
<dbReference type="AlphaFoldDB" id="A0A418WC12"/>
<reference evidence="10 11" key="1">
    <citation type="submission" date="2018-09" db="EMBL/GenBank/DDBJ databases">
        <authorList>
            <person name="Zhu H."/>
        </authorList>
    </citation>
    <scope>NUCLEOTIDE SEQUENCE [LARGE SCALE GENOMIC DNA]</scope>
    <source>
        <strain evidence="10 11">K1W22B-8</strain>
    </source>
</reference>
<keyword evidence="6" id="KW-0326">Glycosidase</keyword>
<dbReference type="EMBL" id="QYUK01000011">
    <property type="protein sequence ID" value="RJF87514.1"/>
    <property type="molecule type" value="Genomic_DNA"/>
</dbReference>
<dbReference type="Gene3D" id="2.60.60.40">
    <property type="match status" value="1"/>
</dbReference>
<feature type="domain" description="Glycoside hydrolase family 5" evidence="7">
    <location>
        <begin position="270"/>
        <end position="520"/>
    </location>
</feature>
<dbReference type="GO" id="GO:0004553">
    <property type="term" value="F:hydrolase activity, hydrolyzing O-glycosyl compounds"/>
    <property type="evidence" value="ECO:0007669"/>
    <property type="project" value="InterPro"/>
</dbReference>
<dbReference type="PANTHER" id="PTHR34142:SF1">
    <property type="entry name" value="GLYCOSIDE HYDROLASE FAMILY 5 DOMAIN-CONTAINING PROTEIN"/>
    <property type="match status" value="1"/>
</dbReference>
<keyword evidence="4" id="KW-0677">Repeat</keyword>
<comment type="subcellular location">
    <subcellularLocation>
        <location evidence="2">Secreted</location>
    </subcellularLocation>
</comment>
<gene>
    <name evidence="10" type="ORF">D3874_11195</name>
</gene>
<feature type="domain" description="Carbohydrate binding module xylan-binding" evidence="9">
    <location>
        <begin position="115"/>
        <end position="206"/>
    </location>
</feature>
<evidence type="ECO:0000256" key="5">
    <source>
        <dbReference type="ARBA" id="ARBA00022801"/>
    </source>
</evidence>
<name>A0A418WC12_9PROT</name>
<dbReference type="InterPro" id="IPR013858">
    <property type="entry name" value="Peptidase_M10B_C"/>
</dbReference>
<dbReference type="Pfam" id="PF00150">
    <property type="entry name" value="Cellulase"/>
    <property type="match status" value="1"/>
</dbReference>
<accession>A0A418WC12</accession>
<keyword evidence="11" id="KW-1185">Reference proteome</keyword>
<keyword evidence="3" id="KW-0964">Secreted</keyword>
<evidence type="ECO:0000259" key="9">
    <source>
        <dbReference type="Pfam" id="PF16841"/>
    </source>
</evidence>
<dbReference type="PRINTS" id="PR00313">
    <property type="entry name" value="CABNDNGRPT"/>
</dbReference>
<evidence type="ECO:0000256" key="3">
    <source>
        <dbReference type="ARBA" id="ARBA00022525"/>
    </source>
</evidence>
<evidence type="ECO:0000259" key="7">
    <source>
        <dbReference type="Pfam" id="PF00150"/>
    </source>
</evidence>
<dbReference type="Pfam" id="PF08548">
    <property type="entry name" value="Peptidase_M10_C"/>
    <property type="match status" value="1"/>
</dbReference>
<dbReference type="GO" id="GO:0005615">
    <property type="term" value="C:extracellular space"/>
    <property type="evidence" value="ECO:0007669"/>
    <property type="project" value="InterPro"/>
</dbReference>
<evidence type="ECO:0000313" key="10">
    <source>
        <dbReference type="EMBL" id="RJF87514.1"/>
    </source>
</evidence>
<dbReference type="Gene3D" id="3.20.20.80">
    <property type="entry name" value="Glycosidases"/>
    <property type="match status" value="1"/>
</dbReference>
<dbReference type="InterPro" id="IPR017853">
    <property type="entry name" value="GH"/>
</dbReference>
<dbReference type="Pfam" id="PF00353">
    <property type="entry name" value="HemolysinCabind"/>
    <property type="match status" value="3"/>
</dbReference>
<evidence type="ECO:0000256" key="6">
    <source>
        <dbReference type="ARBA" id="ARBA00023295"/>
    </source>
</evidence>
<dbReference type="GO" id="GO:0005509">
    <property type="term" value="F:calcium ion binding"/>
    <property type="evidence" value="ECO:0007669"/>
    <property type="project" value="InterPro"/>
</dbReference>
<evidence type="ECO:0008006" key="12">
    <source>
        <dbReference type="Google" id="ProtNLM"/>
    </source>
</evidence>
<evidence type="ECO:0000256" key="1">
    <source>
        <dbReference type="ARBA" id="ARBA00001913"/>
    </source>
</evidence>
<dbReference type="SUPFAM" id="SSF51120">
    <property type="entry name" value="beta-Roll"/>
    <property type="match status" value="2"/>
</dbReference>
<dbReference type="InterPro" id="IPR031768">
    <property type="entry name" value="CBM60_xylan-bd"/>
</dbReference>
<dbReference type="Gene3D" id="2.150.10.10">
    <property type="entry name" value="Serralysin-like metalloprotease, C-terminal"/>
    <property type="match status" value="2"/>
</dbReference>
<keyword evidence="5" id="KW-0378">Hydrolase</keyword>
<comment type="cofactor">
    <cofactor evidence="1">
        <name>Ca(2+)</name>
        <dbReference type="ChEBI" id="CHEBI:29108"/>
    </cofactor>
</comment>
<evidence type="ECO:0000313" key="11">
    <source>
        <dbReference type="Proteomes" id="UP000284605"/>
    </source>
</evidence>